<dbReference type="Proteomes" id="UP000675431">
    <property type="component" value="Unassembled WGS sequence"/>
</dbReference>
<dbReference type="PANTHER" id="PTHR40052:SF1">
    <property type="entry name" value="BACILLIREDOXIN BRXB"/>
    <property type="match status" value="1"/>
</dbReference>
<comment type="similarity">
    <text evidence="1">Belongs to the bacilliredoxin family.</text>
</comment>
<dbReference type="Gene3D" id="3.40.30.10">
    <property type="entry name" value="Glutaredoxin"/>
    <property type="match status" value="1"/>
</dbReference>
<dbReference type="NCBIfam" id="TIGR04191">
    <property type="entry name" value="YphP_YqiW"/>
    <property type="match status" value="1"/>
</dbReference>
<accession>A0A941HT78</accession>
<protein>
    <submittedName>
        <fullName evidence="2">BrxA/BrxB family bacilliredoxin</fullName>
    </submittedName>
</protein>
<reference evidence="2 3" key="1">
    <citation type="submission" date="2021-04" db="EMBL/GenBank/DDBJ databases">
        <title>Allobacillus sp. nov. SKP8-2 isolated from shrimp paste.</title>
        <authorList>
            <person name="Tanasupawat S."/>
            <person name="Yiamsombat S."/>
            <person name="Kanchanasin P."/>
            <person name="Kuncharoen N."/>
        </authorList>
    </citation>
    <scope>NUCLEOTIDE SEQUENCE [LARGE SCALE GENOMIC DNA]</scope>
    <source>
        <strain evidence="2 3">SKP8-2</strain>
    </source>
</reference>
<dbReference type="EMBL" id="JAGSIE010000024">
    <property type="protein sequence ID" value="MBR7554153.1"/>
    <property type="molecule type" value="Genomic_DNA"/>
</dbReference>
<evidence type="ECO:0000313" key="3">
    <source>
        <dbReference type="Proteomes" id="UP000675431"/>
    </source>
</evidence>
<name>A0A941HT78_9BACI</name>
<dbReference type="Pfam" id="PF06491">
    <property type="entry name" value="Disulph_isomer"/>
    <property type="match status" value="1"/>
</dbReference>
<dbReference type="RefSeq" id="WP_212370198.1">
    <property type="nucleotide sequence ID" value="NZ_JAGSIE010000024.1"/>
</dbReference>
<sequence>MDFSLYMEDMSKQAREELTNSGYEELKTPEEVDQALTRKGTTLVAINSMCGCAGGVARPAATNSIHFDKRPDHLVTVFAGQDREATERARDYFEGFPPSSPSFALLKDGKILTMVPREEIESSTPMEVVQRLQSLFDEYCEEY</sequence>
<organism evidence="2 3">
    <name type="scientific">Allobacillus saliphilus</name>
    <dbReference type="NCBI Taxonomy" id="2912308"/>
    <lineage>
        <taxon>Bacteria</taxon>
        <taxon>Bacillati</taxon>
        <taxon>Bacillota</taxon>
        <taxon>Bacilli</taxon>
        <taxon>Bacillales</taxon>
        <taxon>Bacillaceae</taxon>
        <taxon>Allobacillus</taxon>
    </lineage>
</organism>
<keyword evidence="3" id="KW-1185">Reference proteome</keyword>
<evidence type="ECO:0000313" key="2">
    <source>
        <dbReference type="EMBL" id="MBR7554153.1"/>
    </source>
</evidence>
<dbReference type="InterPro" id="IPR009474">
    <property type="entry name" value="BrxB/BrxA"/>
</dbReference>
<dbReference type="AlphaFoldDB" id="A0A941HT78"/>
<gene>
    <name evidence="2" type="ORF">KC820_08300</name>
</gene>
<evidence type="ECO:0000256" key="1">
    <source>
        <dbReference type="ARBA" id="ARBA00038305"/>
    </source>
</evidence>
<proteinExistence type="inferred from homology"/>
<dbReference type="PANTHER" id="PTHR40052">
    <property type="entry name" value="UPF0403 PROTEIN YQIW-RELATED"/>
    <property type="match status" value="1"/>
</dbReference>
<comment type="caution">
    <text evidence="2">The sequence shown here is derived from an EMBL/GenBank/DDBJ whole genome shotgun (WGS) entry which is preliminary data.</text>
</comment>